<keyword evidence="1" id="KW-0472">Membrane</keyword>
<organism evidence="3 4">
    <name type="scientific">Mytilus coruscus</name>
    <name type="common">Sea mussel</name>
    <dbReference type="NCBI Taxonomy" id="42192"/>
    <lineage>
        <taxon>Eukaryota</taxon>
        <taxon>Metazoa</taxon>
        <taxon>Spiralia</taxon>
        <taxon>Lophotrochozoa</taxon>
        <taxon>Mollusca</taxon>
        <taxon>Bivalvia</taxon>
        <taxon>Autobranchia</taxon>
        <taxon>Pteriomorphia</taxon>
        <taxon>Mytilida</taxon>
        <taxon>Mytiloidea</taxon>
        <taxon>Mytilidae</taxon>
        <taxon>Mytilinae</taxon>
        <taxon>Mytilus</taxon>
    </lineage>
</organism>
<feature type="transmembrane region" description="Helical" evidence="1">
    <location>
        <begin position="171"/>
        <end position="194"/>
    </location>
</feature>
<keyword evidence="2" id="KW-0732">Signal</keyword>
<dbReference type="Proteomes" id="UP000507470">
    <property type="component" value="Unassembled WGS sequence"/>
</dbReference>
<gene>
    <name evidence="3" type="ORF">MCOR_38995</name>
</gene>
<dbReference type="EMBL" id="CACVKT020007119">
    <property type="protein sequence ID" value="CAC5405286.1"/>
    <property type="molecule type" value="Genomic_DNA"/>
</dbReference>
<reference evidence="3 4" key="1">
    <citation type="submission" date="2020-06" db="EMBL/GenBank/DDBJ databases">
        <authorList>
            <person name="Li R."/>
            <person name="Bekaert M."/>
        </authorList>
    </citation>
    <scope>NUCLEOTIDE SEQUENCE [LARGE SCALE GENOMIC DNA]</scope>
    <source>
        <strain evidence="4">wild</strain>
    </source>
</reference>
<evidence type="ECO:0000256" key="1">
    <source>
        <dbReference type="SAM" id="Phobius"/>
    </source>
</evidence>
<keyword evidence="1" id="KW-0812">Transmembrane</keyword>
<feature type="signal peptide" evidence="2">
    <location>
        <begin position="1"/>
        <end position="20"/>
    </location>
</feature>
<keyword evidence="4" id="KW-1185">Reference proteome</keyword>
<evidence type="ECO:0000256" key="2">
    <source>
        <dbReference type="SAM" id="SignalP"/>
    </source>
</evidence>
<feature type="chain" id="PRO_5026924456" evidence="2">
    <location>
        <begin position="21"/>
        <end position="230"/>
    </location>
</feature>
<protein>
    <submittedName>
        <fullName evidence="3">Uncharacterized protein</fullName>
    </submittedName>
</protein>
<proteinExistence type="predicted"/>
<sequence>MEKVKSVLLCLVSLISLVYCDVLDIKNVCKLEQNLDFIPKGYSCTFVGGNVYVYQGKPSIETIYFDTFNADSTLIILGVKTVVIKRGSMDTCHQLVTRNPEASIIINEQNCEYVTGISSSSTTVVHTPKTKVKQTSSMSSSSGIPEPMTTQSILSTIRLEKSEEQYHEYTWMYSTVSLIIVVVIVLLVCCGRYVSKKRHRSRSKNRNDIEMSSDIMFEVPRNPPQILKSD</sequence>
<keyword evidence="1" id="KW-1133">Transmembrane helix</keyword>
<dbReference type="AlphaFoldDB" id="A0A6J8DBD8"/>
<evidence type="ECO:0000313" key="3">
    <source>
        <dbReference type="EMBL" id="CAC5405286.1"/>
    </source>
</evidence>
<name>A0A6J8DBD8_MYTCO</name>
<evidence type="ECO:0000313" key="4">
    <source>
        <dbReference type="Proteomes" id="UP000507470"/>
    </source>
</evidence>
<accession>A0A6J8DBD8</accession>
<dbReference type="OrthoDB" id="10510058at2759"/>